<dbReference type="SUPFAM" id="SSF56112">
    <property type="entry name" value="Protein kinase-like (PK-like)"/>
    <property type="match status" value="1"/>
</dbReference>
<keyword evidence="3" id="KW-0547">Nucleotide-binding</keyword>
<evidence type="ECO:0000256" key="6">
    <source>
        <dbReference type="SAM" id="Phobius"/>
    </source>
</evidence>
<organism evidence="8 9">
    <name type="scientific">Ditylenchus dipsaci</name>
    <dbReference type="NCBI Taxonomy" id="166011"/>
    <lineage>
        <taxon>Eukaryota</taxon>
        <taxon>Metazoa</taxon>
        <taxon>Ecdysozoa</taxon>
        <taxon>Nematoda</taxon>
        <taxon>Chromadorea</taxon>
        <taxon>Rhabditida</taxon>
        <taxon>Tylenchina</taxon>
        <taxon>Tylenchomorpha</taxon>
        <taxon>Sphaerularioidea</taxon>
        <taxon>Anguinidae</taxon>
        <taxon>Anguininae</taxon>
        <taxon>Ditylenchus</taxon>
    </lineage>
</organism>
<proteinExistence type="predicted"/>
<evidence type="ECO:0000259" key="7">
    <source>
        <dbReference type="PROSITE" id="PS50011"/>
    </source>
</evidence>
<dbReference type="PROSITE" id="PS50011">
    <property type="entry name" value="PROTEIN_KINASE_DOM"/>
    <property type="match status" value="1"/>
</dbReference>
<evidence type="ECO:0000256" key="2">
    <source>
        <dbReference type="ARBA" id="ARBA00022679"/>
    </source>
</evidence>
<dbReference type="Gene3D" id="1.10.510.10">
    <property type="entry name" value="Transferase(Phosphotransferase) domain 1"/>
    <property type="match status" value="1"/>
</dbReference>
<keyword evidence="6" id="KW-1133">Transmembrane helix</keyword>
<dbReference type="Proteomes" id="UP000887574">
    <property type="component" value="Unplaced"/>
</dbReference>
<feature type="domain" description="Protein kinase" evidence="7">
    <location>
        <begin position="1"/>
        <end position="78"/>
    </location>
</feature>
<keyword evidence="8" id="KW-1185">Reference proteome</keyword>
<keyword evidence="2" id="KW-0808">Transferase</keyword>
<keyword evidence="1" id="KW-0723">Serine/threonine-protein kinase</keyword>
<dbReference type="GO" id="GO:0004674">
    <property type="term" value="F:protein serine/threonine kinase activity"/>
    <property type="evidence" value="ECO:0007669"/>
    <property type="project" value="UniProtKB-KW"/>
</dbReference>
<evidence type="ECO:0000256" key="4">
    <source>
        <dbReference type="ARBA" id="ARBA00022777"/>
    </source>
</evidence>
<sequence length="78" mass="8577">MVSNAGGPSIRLTDFGLSKIFSPGEKENSKIGTVDYKAPELILNSPHDTSVDWWSLGVLTYALSMDLYLSLSKKTKKQ</sequence>
<name>A0A915DXL2_9BILA</name>
<dbReference type="InterPro" id="IPR000719">
    <property type="entry name" value="Prot_kinase_dom"/>
</dbReference>
<dbReference type="Pfam" id="PF00069">
    <property type="entry name" value="Pkinase"/>
    <property type="match status" value="1"/>
</dbReference>
<dbReference type="PANTHER" id="PTHR24351">
    <property type="entry name" value="RIBOSOMAL PROTEIN S6 KINASE"/>
    <property type="match status" value="1"/>
</dbReference>
<evidence type="ECO:0000256" key="5">
    <source>
        <dbReference type="ARBA" id="ARBA00022840"/>
    </source>
</evidence>
<dbReference type="GO" id="GO:0005524">
    <property type="term" value="F:ATP binding"/>
    <property type="evidence" value="ECO:0007669"/>
    <property type="project" value="UniProtKB-KW"/>
</dbReference>
<keyword evidence="4" id="KW-0418">Kinase</keyword>
<accession>A0A915DXL2</accession>
<reference evidence="9" key="1">
    <citation type="submission" date="2022-11" db="UniProtKB">
        <authorList>
            <consortium name="WormBaseParasite"/>
        </authorList>
    </citation>
    <scope>IDENTIFICATION</scope>
</reference>
<keyword evidence="5" id="KW-0067">ATP-binding</keyword>
<evidence type="ECO:0000313" key="9">
    <source>
        <dbReference type="WBParaSite" id="jg24023"/>
    </source>
</evidence>
<feature type="transmembrane region" description="Helical" evidence="6">
    <location>
        <begin position="53"/>
        <end position="71"/>
    </location>
</feature>
<dbReference type="InterPro" id="IPR011009">
    <property type="entry name" value="Kinase-like_dom_sf"/>
</dbReference>
<dbReference type="AlphaFoldDB" id="A0A915DXL2"/>
<keyword evidence="6" id="KW-0472">Membrane</keyword>
<evidence type="ECO:0000256" key="1">
    <source>
        <dbReference type="ARBA" id="ARBA00022527"/>
    </source>
</evidence>
<keyword evidence="6" id="KW-0812">Transmembrane</keyword>
<evidence type="ECO:0000313" key="8">
    <source>
        <dbReference type="Proteomes" id="UP000887574"/>
    </source>
</evidence>
<dbReference type="WBParaSite" id="jg24023">
    <property type="protein sequence ID" value="jg24023"/>
    <property type="gene ID" value="jg24023"/>
</dbReference>
<evidence type="ECO:0000256" key="3">
    <source>
        <dbReference type="ARBA" id="ARBA00022741"/>
    </source>
</evidence>
<protein>
    <submittedName>
        <fullName evidence="9">Protein kinase domain-containing protein</fullName>
    </submittedName>
</protein>